<dbReference type="Gene3D" id="3.10.350.10">
    <property type="entry name" value="LysM domain"/>
    <property type="match status" value="1"/>
</dbReference>
<sequence length="555" mass="62776">MECTPKTKLRLIFLVLFIYPTLIFAQDPAHKSIVLTIVKKDNLVNICNAYLENPNQWKTVAEFNQLENPDLIYPGQPLRIPAALLKGIPMEGTVTFLEGQVTALMPEKENWVDLKKNDIVVQGTKIRTGKESAAEITFEDESCFFLKPETNLDIMAARKRDPYYMIRKLFVPVGRTLMKIKKSTGQDSRFEIHTPSAISAARGTRFRVSVDTDNMTRAEVLEGTVGVKGQGREVLLDQGKGTYVKKGHCPHAPARLLLPPRIKDLKPLYQTLPVQFSLSPVEKAAAYRIVVAKDQEFKHVVNEAVVKKDDPIPKITLSDNTYYLRALSIDGAGLEGFPSKPEKFEVRINPLPPFIQTPEDGREFKTDRVMLKWLNVSDAASYQVQVAKNIEFNPLFKAFKDIKSPRQTLKLAGYGDYYFKVRSIAGDNFKGLWSDVVKFRFVEPPQAPPLNEPGMDESSIRLRWQDLGPGMTYHFQMAKDPAFKKILLDKNTEQADIRIDKPEDSGTYYVRVSALDPDGYEGEFTAPQSFKIKNSFYEEAGIVLTWVLGVLLVVF</sequence>
<gene>
    <name evidence="2" type="ORF">CSA25_02095</name>
</gene>
<evidence type="ECO:0000313" key="2">
    <source>
        <dbReference type="EMBL" id="PIE63064.1"/>
    </source>
</evidence>
<reference evidence="2 3" key="1">
    <citation type="submission" date="2017-10" db="EMBL/GenBank/DDBJ databases">
        <title>Novel microbial diversity and functional potential in the marine mammal oral microbiome.</title>
        <authorList>
            <person name="Dudek N.K."/>
            <person name="Sun C.L."/>
            <person name="Burstein D."/>
            <person name="Kantor R.S."/>
            <person name="Aliaga Goltsman D.S."/>
            <person name="Bik E.M."/>
            <person name="Thomas B.C."/>
            <person name="Banfield J.F."/>
            <person name="Relman D.A."/>
        </authorList>
    </citation>
    <scope>NUCLEOTIDE SEQUENCE [LARGE SCALE GENOMIC DNA]</scope>
    <source>
        <strain evidence="2">DOLJORAL78_47_202</strain>
    </source>
</reference>
<dbReference type="InterPro" id="IPR016930">
    <property type="entry name" value="UCP029644"/>
</dbReference>
<dbReference type="InterPro" id="IPR018392">
    <property type="entry name" value="LysM"/>
</dbReference>
<dbReference type="InterPro" id="IPR013783">
    <property type="entry name" value="Ig-like_fold"/>
</dbReference>
<dbReference type="Pfam" id="PF04773">
    <property type="entry name" value="FecR"/>
    <property type="match status" value="1"/>
</dbReference>
<organism evidence="2 3">
    <name type="scientific">Desulfobacter postgatei</name>
    <dbReference type="NCBI Taxonomy" id="2293"/>
    <lineage>
        <taxon>Bacteria</taxon>
        <taxon>Pseudomonadati</taxon>
        <taxon>Thermodesulfobacteriota</taxon>
        <taxon>Desulfobacteria</taxon>
        <taxon>Desulfobacterales</taxon>
        <taxon>Desulfobacteraceae</taxon>
        <taxon>Desulfobacter</taxon>
    </lineage>
</organism>
<dbReference type="Gene3D" id="2.60.120.1440">
    <property type="match status" value="1"/>
</dbReference>
<proteinExistence type="predicted"/>
<feature type="domain" description="Fibronectin type-III" evidence="1">
    <location>
        <begin position="444"/>
        <end position="535"/>
    </location>
</feature>
<dbReference type="InterPro" id="IPR003961">
    <property type="entry name" value="FN3_dom"/>
</dbReference>
<dbReference type="AlphaFoldDB" id="A0A2G6MSL4"/>
<dbReference type="PROSITE" id="PS50853">
    <property type="entry name" value="FN3"/>
    <property type="match status" value="1"/>
</dbReference>
<dbReference type="Gene3D" id="2.60.40.10">
    <property type="entry name" value="Immunoglobulins"/>
    <property type="match status" value="3"/>
</dbReference>
<accession>A0A2G6MSL4</accession>
<dbReference type="Proteomes" id="UP000231203">
    <property type="component" value="Unassembled WGS sequence"/>
</dbReference>
<protein>
    <recommendedName>
        <fullName evidence="1">Fibronectin type-III domain-containing protein</fullName>
    </recommendedName>
</protein>
<dbReference type="InterPro" id="IPR036779">
    <property type="entry name" value="LysM_dom_sf"/>
</dbReference>
<dbReference type="EMBL" id="PDTI01000018">
    <property type="protein sequence ID" value="PIE63064.1"/>
    <property type="molecule type" value="Genomic_DNA"/>
</dbReference>
<name>A0A2G6MSL4_9BACT</name>
<evidence type="ECO:0000259" key="1">
    <source>
        <dbReference type="PROSITE" id="PS50853"/>
    </source>
</evidence>
<dbReference type="PIRSF" id="PIRSF029644">
    <property type="entry name" value="UCP029644"/>
    <property type="match status" value="1"/>
</dbReference>
<comment type="caution">
    <text evidence="2">The sequence shown here is derived from an EMBL/GenBank/DDBJ whole genome shotgun (WGS) entry which is preliminary data.</text>
</comment>
<evidence type="ECO:0000313" key="3">
    <source>
        <dbReference type="Proteomes" id="UP000231203"/>
    </source>
</evidence>
<dbReference type="PANTHER" id="PTHR38731">
    <property type="entry name" value="LIPL45-RELATED LIPOPROTEIN-RELATED"/>
    <property type="match status" value="1"/>
</dbReference>
<dbReference type="InterPro" id="IPR006860">
    <property type="entry name" value="FecR"/>
</dbReference>
<dbReference type="Pfam" id="PF01476">
    <property type="entry name" value="LysM"/>
    <property type="match status" value="1"/>
</dbReference>